<dbReference type="Proteomes" id="UP000008311">
    <property type="component" value="Unassembled WGS sequence"/>
</dbReference>
<evidence type="ECO:0000256" key="1">
    <source>
        <dbReference type="SAM" id="MobiDB-lite"/>
    </source>
</evidence>
<organism evidence="2 3">
    <name type="scientific">Ricinus communis</name>
    <name type="common">Castor bean</name>
    <dbReference type="NCBI Taxonomy" id="3988"/>
    <lineage>
        <taxon>Eukaryota</taxon>
        <taxon>Viridiplantae</taxon>
        <taxon>Streptophyta</taxon>
        <taxon>Embryophyta</taxon>
        <taxon>Tracheophyta</taxon>
        <taxon>Spermatophyta</taxon>
        <taxon>Magnoliopsida</taxon>
        <taxon>eudicotyledons</taxon>
        <taxon>Gunneridae</taxon>
        <taxon>Pentapetalae</taxon>
        <taxon>rosids</taxon>
        <taxon>fabids</taxon>
        <taxon>Malpighiales</taxon>
        <taxon>Euphorbiaceae</taxon>
        <taxon>Acalyphoideae</taxon>
        <taxon>Acalypheae</taxon>
        <taxon>Ricinus</taxon>
    </lineage>
</organism>
<dbReference type="EMBL" id="EQ991411">
    <property type="protein sequence ID" value="EEF22701.1"/>
    <property type="molecule type" value="Genomic_DNA"/>
</dbReference>
<dbReference type="InParanoid" id="B9TN63"/>
<proteinExistence type="predicted"/>
<protein>
    <submittedName>
        <fullName evidence="2">Uncharacterized protein</fullName>
    </submittedName>
</protein>
<accession>B9TN63</accession>
<name>B9TN63_RICCO</name>
<dbReference type="AlphaFoldDB" id="B9TN63"/>
<feature type="non-terminal residue" evidence="2">
    <location>
        <position position="314"/>
    </location>
</feature>
<reference evidence="3" key="1">
    <citation type="journal article" date="2010" name="Nat. Biotechnol.">
        <title>Draft genome sequence of the oilseed species Ricinus communis.</title>
        <authorList>
            <person name="Chan A.P."/>
            <person name="Crabtree J."/>
            <person name="Zhao Q."/>
            <person name="Lorenzi H."/>
            <person name="Orvis J."/>
            <person name="Puiu D."/>
            <person name="Melake-Berhan A."/>
            <person name="Jones K.M."/>
            <person name="Redman J."/>
            <person name="Chen G."/>
            <person name="Cahoon E.B."/>
            <person name="Gedil M."/>
            <person name="Stanke M."/>
            <person name="Haas B.J."/>
            <person name="Wortman J.R."/>
            <person name="Fraser-Liggett C.M."/>
            <person name="Ravel J."/>
            <person name="Rabinowicz P.D."/>
        </authorList>
    </citation>
    <scope>NUCLEOTIDE SEQUENCE [LARGE SCALE GENOMIC DNA]</scope>
    <source>
        <strain evidence="3">cv. Hale</strain>
    </source>
</reference>
<evidence type="ECO:0000313" key="3">
    <source>
        <dbReference type="Proteomes" id="UP000008311"/>
    </source>
</evidence>
<keyword evidence="3" id="KW-1185">Reference proteome</keyword>
<evidence type="ECO:0000313" key="2">
    <source>
        <dbReference type="EMBL" id="EEF22701.1"/>
    </source>
</evidence>
<gene>
    <name evidence="2" type="ORF">RCOM_1964840</name>
</gene>
<sequence>MSFRWRRVTYCRWRARKAERAALASVSGLSGRSSSTELPSCCSEACALAERRPDWRIASTTKGRSDQAGCRARQAPSAPSKPPESDSSVTIAAAAAISSSASSDAVSGQTRQSMPWLSSTARITCASRPRGARIRMRSSTPPLSCGRRGDIAIAQQRLRARVAGRARQHPLEVGQRLADLDAVRSEAELADRLLVRVGAALDHRDRLQQVAARLEVPEVQHRVAQVAQVHVGAHLAHGAVQRQNQQRGEPAQVQVGQQLVHLQHQVLAAGHGVQIGIEAVDHHHLHAVLLDRHAHRVRELARRDLGRVQRADRD</sequence>
<feature type="region of interest" description="Disordered" evidence="1">
    <location>
        <begin position="57"/>
        <end position="89"/>
    </location>
</feature>